<feature type="domain" description="HTH gntR-type" evidence="4">
    <location>
        <begin position="11"/>
        <end position="78"/>
    </location>
</feature>
<dbReference type="PANTHER" id="PTHR43537:SF5">
    <property type="entry name" value="UXU OPERON TRANSCRIPTIONAL REGULATOR"/>
    <property type="match status" value="1"/>
</dbReference>
<name>A0ABW5AGX7_9BRAD</name>
<dbReference type="Proteomes" id="UP001597314">
    <property type="component" value="Unassembled WGS sequence"/>
</dbReference>
<dbReference type="SMART" id="SM00895">
    <property type="entry name" value="FCD"/>
    <property type="match status" value="1"/>
</dbReference>
<dbReference type="SUPFAM" id="SSF46785">
    <property type="entry name" value="Winged helix' DNA-binding domain"/>
    <property type="match status" value="1"/>
</dbReference>
<dbReference type="EMBL" id="JBHUIW010000007">
    <property type="protein sequence ID" value="MFD2182144.1"/>
    <property type="molecule type" value="Genomic_DNA"/>
</dbReference>
<dbReference type="SMART" id="SM00345">
    <property type="entry name" value="HTH_GNTR"/>
    <property type="match status" value="1"/>
</dbReference>
<dbReference type="Pfam" id="PF07729">
    <property type="entry name" value="FCD"/>
    <property type="match status" value="1"/>
</dbReference>
<sequence>MDAWNRAGEMGRGQDLAYESLRQRLISGHYPPGTQLREEPLAREFGLSRTPIRAALRRLVEDGLATADLGQGIRTAQWSESDIEETFQIRILLEPYGAKLAAERGGAALTEGLRACNRQMAAALSESGRDAIVTIQEINRTFHHLLLDHACSPRLRGILDTLIEMPVVTRAFFLFTAEELEQSLRHHEDLTRAVEARDGDLAREVMQLHLRTSRSRFMRHRLSRADGHAVVSSASDRT</sequence>
<dbReference type="InterPro" id="IPR000524">
    <property type="entry name" value="Tscrpt_reg_HTH_GntR"/>
</dbReference>
<dbReference type="SUPFAM" id="SSF48008">
    <property type="entry name" value="GntR ligand-binding domain-like"/>
    <property type="match status" value="1"/>
</dbReference>
<proteinExistence type="predicted"/>
<reference evidence="6" key="1">
    <citation type="journal article" date="2019" name="Int. J. Syst. Evol. Microbiol.">
        <title>The Global Catalogue of Microorganisms (GCM) 10K type strain sequencing project: providing services to taxonomists for standard genome sequencing and annotation.</title>
        <authorList>
            <consortium name="The Broad Institute Genomics Platform"/>
            <consortium name="The Broad Institute Genome Sequencing Center for Infectious Disease"/>
            <person name="Wu L."/>
            <person name="Ma J."/>
        </authorList>
    </citation>
    <scope>NUCLEOTIDE SEQUENCE [LARGE SCALE GENOMIC DNA]</scope>
    <source>
        <strain evidence="6">CGMCC 1.6774</strain>
    </source>
</reference>
<protein>
    <submittedName>
        <fullName evidence="5">GntR family transcriptional regulator</fullName>
    </submittedName>
</protein>
<dbReference type="Gene3D" id="1.20.120.530">
    <property type="entry name" value="GntR ligand-binding domain-like"/>
    <property type="match status" value="1"/>
</dbReference>
<dbReference type="InterPro" id="IPR011711">
    <property type="entry name" value="GntR_C"/>
</dbReference>
<keyword evidence="1" id="KW-0805">Transcription regulation</keyword>
<evidence type="ECO:0000313" key="5">
    <source>
        <dbReference type="EMBL" id="MFD2182144.1"/>
    </source>
</evidence>
<evidence type="ECO:0000256" key="2">
    <source>
        <dbReference type="ARBA" id="ARBA00023125"/>
    </source>
</evidence>
<dbReference type="CDD" id="cd07377">
    <property type="entry name" value="WHTH_GntR"/>
    <property type="match status" value="1"/>
</dbReference>
<evidence type="ECO:0000256" key="1">
    <source>
        <dbReference type="ARBA" id="ARBA00023015"/>
    </source>
</evidence>
<accession>A0ABW5AGX7</accession>
<dbReference type="RefSeq" id="WP_378477326.1">
    <property type="nucleotide sequence ID" value="NZ_JBHUIW010000007.1"/>
</dbReference>
<organism evidence="5 6">
    <name type="scientific">Rhodoplanes azumiensis</name>
    <dbReference type="NCBI Taxonomy" id="1897628"/>
    <lineage>
        <taxon>Bacteria</taxon>
        <taxon>Pseudomonadati</taxon>
        <taxon>Pseudomonadota</taxon>
        <taxon>Alphaproteobacteria</taxon>
        <taxon>Hyphomicrobiales</taxon>
        <taxon>Nitrobacteraceae</taxon>
        <taxon>Rhodoplanes</taxon>
    </lineage>
</organism>
<gene>
    <name evidence="5" type="ORF">ACFSOX_08270</name>
</gene>
<evidence type="ECO:0000256" key="3">
    <source>
        <dbReference type="ARBA" id="ARBA00023163"/>
    </source>
</evidence>
<dbReference type="PANTHER" id="PTHR43537">
    <property type="entry name" value="TRANSCRIPTIONAL REGULATOR, GNTR FAMILY"/>
    <property type="match status" value="1"/>
</dbReference>
<evidence type="ECO:0000313" key="6">
    <source>
        <dbReference type="Proteomes" id="UP001597314"/>
    </source>
</evidence>
<dbReference type="InterPro" id="IPR036390">
    <property type="entry name" value="WH_DNA-bd_sf"/>
</dbReference>
<dbReference type="InterPro" id="IPR036388">
    <property type="entry name" value="WH-like_DNA-bd_sf"/>
</dbReference>
<dbReference type="PROSITE" id="PS50949">
    <property type="entry name" value="HTH_GNTR"/>
    <property type="match status" value="1"/>
</dbReference>
<keyword evidence="3" id="KW-0804">Transcription</keyword>
<comment type="caution">
    <text evidence="5">The sequence shown here is derived from an EMBL/GenBank/DDBJ whole genome shotgun (WGS) entry which is preliminary data.</text>
</comment>
<keyword evidence="2" id="KW-0238">DNA-binding</keyword>
<keyword evidence="6" id="KW-1185">Reference proteome</keyword>
<dbReference type="InterPro" id="IPR008920">
    <property type="entry name" value="TF_FadR/GntR_C"/>
</dbReference>
<dbReference type="Gene3D" id="1.10.10.10">
    <property type="entry name" value="Winged helix-like DNA-binding domain superfamily/Winged helix DNA-binding domain"/>
    <property type="match status" value="1"/>
</dbReference>
<evidence type="ECO:0000259" key="4">
    <source>
        <dbReference type="PROSITE" id="PS50949"/>
    </source>
</evidence>
<dbReference type="Pfam" id="PF00392">
    <property type="entry name" value="GntR"/>
    <property type="match status" value="1"/>
</dbReference>